<evidence type="ECO:0000313" key="3">
    <source>
        <dbReference type="Proteomes" id="UP001470230"/>
    </source>
</evidence>
<sequence length="586" mass="66528">MKTFSTSPGIKTVHGSYISKDFSGDQNAFNDFSTGVLSFNQLDEHIKSQHARFHITTSHSAADFSAPPENRDLDRLNNLLNKLKNQQQLQQAIDLVLTTKFSSVRNRCLEFYMNIFLRPSDRGINKSLNKSSNDYNEGHVIGLHHYLDLVFSGFPQVFPAFEEEDQVDLLEALASLILQVTPEKGKDLNENVLAHSYKSVIKMCTATVLKGIEIDFNHDLLISFVKSVLQNSVTVTSNLSTSEDNKDTAEYVLNYLPFIAELEEFISPITTKTKEDKEVNTIFHPIKRDVDQDLFRLVQQYMVACVMFTVNDPKVFNLWSEPLDRISRFLPALLERKPKVDFSTVRIRIQELLSLIKPKSFQKKEDIYPIFTNLLPNVPAKQLLSLDLADTVYALSIYFIEMIRAERGIVGPIFEYIEVEYTPSFTAILDAMFDPILKTFFSYLGSISDLERRTSCAAFTMKELITRFCLPNDRVQKRIEPIIKNFSETYPMVICDLQVLAAPLREARPEAPERCTRVCAGPPLLCDLPLAGAGGPLRVARQEGRPAAGGLSELHTQHKRALDLREPPPLQRQRGARARLRPHEQG</sequence>
<evidence type="ECO:0000256" key="1">
    <source>
        <dbReference type="SAM" id="MobiDB-lite"/>
    </source>
</evidence>
<gene>
    <name evidence="2" type="ORF">M9Y10_000006</name>
</gene>
<reference evidence="2 3" key="1">
    <citation type="submission" date="2024-04" db="EMBL/GenBank/DDBJ databases">
        <title>Tritrichomonas musculus Genome.</title>
        <authorList>
            <person name="Alves-Ferreira E."/>
            <person name="Grigg M."/>
            <person name="Lorenzi H."/>
            <person name="Galac M."/>
        </authorList>
    </citation>
    <scope>NUCLEOTIDE SEQUENCE [LARGE SCALE GENOMIC DNA]</scope>
    <source>
        <strain evidence="2 3">EAF2021</strain>
    </source>
</reference>
<evidence type="ECO:0000313" key="2">
    <source>
        <dbReference type="EMBL" id="KAK8897778.1"/>
    </source>
</evidence>
<comment type="caution">
    <text evidence="2">The sequence shown here is derived from an EMBL/GenBank/DDBJ whole genome shotgun (WGS) entry which is preliminary data.</text>
</comment>
<protein>
    <submittedName>
        <fullName evidence="2">Uncharacterized protein</fullName>
    </submittedName>
</protein>
<organism evidence="2 3">
    <name type="scientific">Tritrichomonas musculus</name>
    <dbReference type="NCBI Taxonomy" id="1915356"/>
    <lineage>
        <taxon>Eukaryota</taxon>
        <taxon>Metamonada</taxon>
        <taxon>Parabasalia</taxon>
        <taxon>Tritrichomonadida</taxon>
        <taxon>Tritrichomonadidae</taxon>
        <taxon>Tritrichomonas</taxon>
    </lineage>
</organism>
<feature type="region of interest" description="Disordered" evidence="1">
    <location>
        <begin position="544"/>
        <end position="586"/>
    </location>
</feature>
<accession>A0ABR2L381</accession>
<name>A0ABR2L381_9EUKA</name>
<proteinExistence type="predicted"/>
<dbReference type="Proteomes" id="UP001470230">
    <property type="component" value="Unassembled WGS sequence"/>
</dbReference>
<keyword evidence="3" id="KW-1185">Reference proteome</keyword>
<dbReference type="EMBL" id="JAPFFF010000001">
    <property type="protein sequence ID" value="KAK8897778.1"/>
    <property type="molecule type" value="Genomic_DNA"/>
</dbReference>